<dbReference type="InterPro" id="IPR036736">
    <property type="entry name" value="ACP-like_sf"/>
</dbReference>
<dbReference type="AlphaFoldDB" id="A0A6V8L9C3"/>
<feature type="domain" description="Carrier" evidence="1">
    <location>
        <begin position="1"/>
        <end position="81"/>
    </location>
</feature>
<dbReference type="Pfam" id="PF00550">
    <property type="entry name" value="PP-binding"/>
    <property type="match status" value="1"/>
</dbReference>
<proteinExistence type="predicted"/>
<reference evidence="2 3" key="1">
    <citation type="submission" date="2020-03" db="EMBL/GenBank/DDBJ databases">
        <title>Whole genome shotgun sequence of Phytohabitans rumicis NBRC 108638.</title>
        <authorList>
            <person name="Komaki H."/>
            <person name="Tamura T."/>
        </authorList>
    </citation>
    <scope>NUCLEOTIDE SEQUENCE [LARGE SCALE GENOMIC DNA]</scope>
    <source>
        <strain evidence="2 3">NBRC 108638</strain>
    </source>
</reference>
<evidence type="ECO:0000259" key="1">
    <source>
        <dbReference type="PROSITE" id="PS50075"/>
    </source>
</evidence>
<dbReference type="PROSITE" id="PS50075">
    <property type="entry name" value="CARRIER"/>
    <property type="match status" value="1"/>
</dbReference>
<evidence type="ECO:0000313" key="3">
    <source>
        <dbReference type="Proteomes" id="UP000482960"/>
    </source>
</evidence>
<sequence>MMVEEIERSVIEILREMHYEVGEGASEMSLGPDGLELDSLAVAELAVRMEDSHGVKLPDDELEKFAALTLHELAVEVHRMTQLVSTAGESE</sequence>
<evidence type="ECO:0000313" key="2">
    <source>
        <dbReference type="EMBL" id="GFJ91598.1"/>
    </source>
</evidence>
<protein>
    <recommendedName>
        <fullName evidence="1">Carrier domain-containing protein</fullName>
    </recommendedName>
</protein>
<gene>
    <name evidence="2" type="ORF">Prum_052400</name>
</gene>
<keyword evidence="3" id="KW-1185">Reference proteome</keyword>
<dbReference type="EMBL" id="BLPG01000001">
    <property type="protein sequence ID" value="GFJ91598.1"/>
    <property type="molecule type" value="Genomic_DNA"/>
</dbReference>
<organism evidence="2 3">
    <name type="scientific">Phytohabitans rumicis</name>
    <dbReference type="NCBI Taxonomy" id="1076125"/>
    <lineage>
        <taxon>Bacteria</taxon>
        <taxon>Bacillati</taxon>
        <taxon>Actinomycetota</taxon>
        <taxon>Actinomycetes</taxon>
        <taxon>Micromonosporales</taxon>
        <taxon>Micromonosporaceae</taxon>
    </lineage>
</organism>
<comment type="caution">
    <text evidence="2">The sequence shown here is derived from an EMBL/GenBank/DDBJ whole genome shotgun (WGS) entry which is preliminary data.</text>
</comment>
<reference evidence="2 3" key="2">
    <citation type="submission" date="2020-03" db="EMBL/GenBank/DDBJ databases">
        <authorList>
            <person name="Ichikawa N."/>
            <person name="Kimura A."/>
            <person name="Kitahashi Y."/>
            <person name="Uohara A."/>
        </authorList>
    </citation>
    <scope>NUCLEOTIDE SEQUENCE [LARGE SCALE GENOMIC DNA]</scope>
    <source>
        <strain evidence="2 3">NBRC 108638</strain>
    </source>
</reference>
<dbReference type="InterPro" id="IPR009081">
    <property type="entry name" value="PP-bd_ACP"/>
</dbReference>
<name>A0A6V8L9C3_9ACTN</name>
<accession>A0A6V8L9C3</accession>
<dbReference type="Proteomes" id="UP000482960">
    <property type="component" value="Unassembled WGS sequence"/>
</dbReference>
<dbReference type="RefSeq" id="WP_173078646.1">
    <property type="nucleotide sequence ID" value="NZ_BAABJB010000004.1"/>
</dbReference>
<dbReference type="Gene3D" id="1.10.1200.10">
    <property type="entry name" value="ACP-like"/>
    <property type="match status" value="1"/>
</dbReference>
<dbReference type="SUPFAM" id="SSF47336">
    <property type="entry name" value="ACP-like"/>
    <property type="match status" value="1"/>
</dbReference>